<feature type="compositionally biased region" description="Polar residues" evidence="1">
    <location>
        <begin position="67"/>
        <end position="81"/>
    </location>
</feature>
<dbReference type="EMBL" id="JAULSY010000063">
    <property type="protein sequence ID" value="KAK0667984.1"/>
    <property type="molecule type" value="Genomic_DNA"/>
</dbReference>
<evidence type="ECO:0000313" key="3">
    <source>
        <dbReference type="Proteomes" id="UP001174997"/>
    </source>
</evidence>
<dbReference type="AlphaFoldDB" id="A0AA39ZCN2"/>
<accession>A0AA39ZCN2</accession>
<organism evidence="2 3">
    <name type="scientific">Cercophora samala</name>
    <dbReference type="NCBI Taxonomy" id="330535"/>
    <lineage>
        <taxon>Eukaryota</taxon>
        <taxon>Fungi</taxon>
        <taxon>Dikarya</taxon>
        <taxon>Ascomycota</taxon>
        <taxon>Pezizomycotina</taxon>
        <taxon>Sordariomycetes</taxon>
        <taxon>Sordariomycetidae</taxon>
        <taxon>Sordariales</taxon>
        <taxon>Lasiosphaeriaceae</taxon>
        <taxon>Cercophora</taxon>
    </lineage>
</organism>
<feature type="region of interest" description="Disordered" evidence="1">
    <location>
        <begin position="59"/>
        <end position="81"/>
    </location>
</feature>
<evidence type="ECO:0000313" key="2">
    <source>
        <dbReference type="EMBL" id="KAK0667984.1"/>
    </source>
</evidence>
<evidence type="ECO:0000256" key="1">
    <source>
        <dbReference type="SAM" id="MobiDB-lite"/>
    </source>
</evidence>
<dbReference type="Proteomes" id="UP001174997">
    <property type="component" value="Unassembled WGS sequence"/>
</dbReference>
<sequence length="221" mass="24003">MCLRSPLSPEHLFNSLSIVVSSSDKPDSSSASVQKAAMSYLLGGTEMYSNQNIVPGGKAADRCGNHNAGSSERTANSIPRTTLTDLVDPKQVSDLLDSGSPDIVDQTNTTVTLGAGEEYTTTEAIFTSLSKDLDRQCNIANFNKPTPDQVPGHPYTTVDASQTSVCQDHLDQCIDDGNTAAEEIATALPKNDEFWTWDEQRQRFVHTEGNGREIVCPTWFD</sequence>
<keyword evidence="3" id="KW-1185">Reference proteome</keyword>
<protein>
    <submittedName>
        <fullName evidence="2">Uncharacterized protein</fullName>
    </submittedName>
</protein>
<gene>
    <name evidence="2" type="ORF">QBC41DRAFT_130113</name>
</gene>
<reference evidence="2" key="1">
    <citation type="submission" date="2023-06" db="EMBL/GenBank/DDBJ databases">
        <title>Genome-scale phylogeny and comparative genomics of the fungal order Sordariales.</title>
        <authorList>
            <consortium name="Lawrence Berkeley National Laboratory"/>
            <person name="Hensen N."/>
            <person name="Bonometti L."/>
            <person name="Westerberg I."/>
            <person name="Brannstrom I.O."/>
            <person name="Guillou S."/>
            <person name="Cros-Aarteil S."/>
            <person name="Calhoun S."/>
            <person name="Haridas S."/>
            <person name="Kuo A."/>
            <person name="Mondo S."/>
            <person name="Pangilinan J."/>
            <person name="Riley R."/>
            <person name="Labutti K."/>
            <person name="Andreopoulos B."/>
            <person name="Lipzen A."/>
            <person name="Chen C."/>
            <person name="Yanf M."/>
            <person name="Daum C."/>
            <person name="Ng V."/>
            <person name="Clum A."/>
            <person name="Steindorff A."/>
            <person name="Ohm R."/>
            <person name="Martin F."/>
            <person name="Silar P."/>
            <person name="Natvig D."/>
            <person name="Lalanne C."/>
            <person name="Gautier V."/>
            <person name="Ament-Velasquez S.L."/>
            <person name="Kruys A."/>
            <person name="Hutchinson M.I."/>
            <person name="Powell A.J."/>
            <person name="Barry K."/>
            <person name="Miller A.N."/>
            <person name="Grigoriev I.V."/>
            <person name="Debuchy R."/>
            <person name="Gladieux P."/>
            <person name="Thoren M.H."/>
            <person name="Johannesson H."/>
        </authorList>
    </citation>
    <scope>NUCLEOTIDE SEQUENCE</scope>
    <source>
        <strain evidence="2">CBS 307.81</strain>
    </source>
</reference>
<comment type="caution">
    <text evidence="2">The sequence shown here is derived from an EMBL/GenBank/DDBJ whole genome shotgun (WGS) entry which is preliminary data.</text>
</comment>
<name>A0AA39ZCN2_9PEZI</name>
<proteinExistence type="predicted"/>